<organism evidence="5 6">
    <name type="scientific">Chaetoceros tenuissimus</name>
    <dbReference type="NCBI Taxonomy" id="426638"/>
    <lineage>
        <taxon>Eukaryota</taxon>
        <taxon>Sar</taxon>
        <taxon>Stramenopiles</taxon>
        <taxon>Ochrophyta</taxon>
        <taxon>Bacillariophyta</taxon>
        <taxon>Coscinodiscophyceae</taxon>
        <taxon>Chaetocerotophycidae</taxon>
        <taxon>Chaetocerotales</taxon>
        <taxon>Chaetocerotaceae</taxon>
        <taxon>Chaetoceros</taxon>
    </lineage>
</organism>
<feature type="compositionally biased region" description="Polar residues" evidence="3">
    <location>
        <begin position="295"/>
        <end position="314"/>
    </location>
</feature>
<dbReference type="FunFam" id="3.60.20.40:FF:000001">
    <property type="entry name" value="Gamma-glutamyltranspeptidase 1"/>
    <property type="match status" value="1"/>
</dbReference>
<dbReference type="InterPro" id="IPR043138">
    <property type="entry name" value="GGT_lsub"/>
</dbReference>
<dbReference type="GO" id="GO:0006751">
    <property type="term" value="P:glutathione catabolic process"/>
    <property type="evidence" value="ECO:0007669"/>
    <property type="project" value="InterPro"/>
</dbReference>
<dbReference type="InterPro" id="IPR029055">
    <property type="entry name" value="Ntn_hydrolases_N"/>
</dbReference>
<feature type="compositionally biased region" description="Basic and acidic residues" evidence="3">
    <location>
        <begin position="728"/>
        <end position="738"/>
    </location>
</feature>
<keyword evidence="6" id="KW-1185">Reference proteome</keyword>
<feature type="binding site" evidence="2">
    <location>
        <begin position="788"/>
        <end position="790"/>
    </location>
    <ligand>
        <name>L-glutamate</name>
        <dbReference type="ChEBI" id="CHEBI:29985"/>
    </ligand>
</feature>
<dbReference type="Proteomes" id="UP001054902">
    <property type="component" value="Unassembled WGS sequence"/>
</dbReference>
<feature type="binding site" evidence="2">
    <location>
        <position position="812"/>
    </location>
    <ligand>
        <name>L-glutamate</name>
        <dbReference type="ChEBI" id="CHEBI:29985"/>
    </ligand>
</feature>
<dbReference type="EMBL" id="BLLK01000019">
    <property type="protein sequence ID" value="GFH43928.1"/>
    <property type="molecule type" value="Genomic_DNA"/>
</dbReference>
<evidence type="ECO:0000256" key="4">
    <source>
        <dbReference type="SAM" id="Phobius"/>
    </source>
</evidence>
<proteinExistence type="predicted"/>
<feature type="region of interest" description="Disordered" evidence="3">
    <location>
        <begin position="728"/>
        <end position="758"/>
    </location>
</feature>
<dbReference type="Gene3D" id="1.10.246.130">
    <property type="match status" value="1"/>
</dbReference>
<feature type="active site" description="Nucleophile" evidence="1">
    <location>
        <position position="770"/>
    </location>
</feature>
<feature type="compositionally biased region" description="Polar residues" evidence="3">
    <location>
        <begin position="165"/>
        <end position="179"/>
    </location>
</feature>
<dbReference type="SUPFAM" id="SSF56235">
    <property type="entry name" value="N-terminal nucleophile aminohydrolases (Ntn hydrolases)"/>
    <property type="match status" value="1"/>
</dbReference>
<dbReference type="InterPro" id="IPR043137">
    <property type="entry name" value="GGT_ssub_C"/>
</dbReference>
<keyword evidence="4" id="KW-1133">Transmembrane helix</keyword>
<feature type="region of interest" description="Disordered" evidence="3">
    <location>
        <begin position="160"/>
        <end position="179"/>
    </location>
</feature>
<feature type="compositionally biased region" description="Polar residues" evidence="3">
    <location>
        <begin position="61"/>
        <end position="73"/>
    </location>
</feature>
<name>A0AAD3CDR6_9STRA</name>
<feature type="region of interest" description="Disordered" evidence="3">
    <location>
        <begin position="51"/>
        <end position="153"/>
    </location>
</feature>
<dbReference type="PANTHER" id="PTHR11686:SF9">
    <property type="entry name" value="RE13973P"/>
    <property type="match status" value="1"/>
</dbReference>
<evidence type="ECO:0000256" key="3">
    <source>
        <dbReference type="SAM" id="MobiDB-lite"/>
    </source>
</evidence>
<keyword evidence="4" id="KW-0472">Membrane</keyword>
<evidence type="ECO:0000313" key="5">
    <source>
        <dbReference type="EMBL" id="GFH43928.1"/>
    </source>
</evidence>
<feature type="binding site" evidence="2">
    <location>
        <begin position="840"/>
        <end position="841"/>
    </location>
    <ligand>
        <name>L-glutamate</name>
        <dbReference type="ChEBI" id="CHEBI:29985"/>
    </ligand>
</feature>
<feature type="compositionally biased region" description="Polar residues" evidence="3">
    <location>
        <begin position="84"/>
        <end position="144"/>
    </location>
</feature>
<evidence type="ECO:0008006" key="7">
    <source>
        <dbReference type="Google" id="ProtNLM"/>
    </source>
</evidence>
<accession>A0AAD3CDR6</accession>
<dbReference type="Pfam" id="PF01019">
    <property type="entry name" value="G_glu_transpept"/>
    <property type="match status" value="2"/>
</dbReference>
<dbReference type="AlphaFoldDB" id="A0AAD3CDR6"/>
<dbReference type="InterPro" id="IPR000101">
    <property type="entry name" value="GGT_peptidase"/>
</dbReference>
<dbReference type="GO" id="GO:0036374">
    <property type="term" value="F:glutathione hydrolase activity"/>
    <property type="evidence" value="ECO:0007669"/>
    <property type="project" value="InterPro"/>
</dbReference>
<reference evidence="5 6" key="1">
    <citation type="journal article" date="2021" name="Sci. Rep.">
        <title>The genome of the diatom Chaetoceros tenuissimus carries an ancient integrated fragment of an extant virus.</title>
        <authorList>
            <person name="Hongo Y."/>
            <person name="Kimura K."/>
            <person name="Takaki Y."/>
            <person name="Yoshida Y."/>
            <person name="Baba S."/>
            <person name="Kobayashi G."/>
            <person name="Nagasaki K."/>
            <person name="Hano T."/>
            <person name="Tomaru Y."/>
        </authorList>
    </citation>
    <scope>NUCLEOTIDE SEQUENCE [LARGE SCALE GENOMIC DNA]</scope>
    <source>
        <strain evidence="5 6">NIES-3715</strain>
    </source>
</reference>
<dbReference type="GO" id="GO:0005886">
    <property type="term" value="C:plasma membrane"/>
    <property type="evidence" value="ECO:0007669"/>
    <property type="project" value="TreeGrafter"/>
</dbReference>
<dbReference type="PANTHER" id="PTHR11686">
    <property type="entry name" value="GAMMA GLUTAMYL TRANSPEPTIDASE"/>
    <property type="match status" value="1"/>
</dbReference>
<feature type="binding site" evidence="2">
    <location>
        <position position="869"/>
    </location>
    <ligand>
        <name>L-glutamate</name>
        <dbReference type="ChEBI" id="CHEBI:29985"/>
    </ligand>
</feature>
<dbReference type="PRINTS" id="PR01210">
    <property type="entry name" value="GGTRANSPTASE"/>
</dbReference>
<feature type="binding site" evidence="2">
    <location>
        <position position="446"/>
    </location>
    <ligand>
        <name>L-glutamate</name>
        <dbReference type="ChEBI" id="CHEBI:29985"/>
    </ligand>
</feature>
<evidence type="ECO:0000256" key="2">
    <source>
        <dbReference type="PIRSR" id="PIRSR600101-2"/>
    </source>
</evidence>
<feature type="transmembrane region" description="Helical" evidence="4">
    <location>
        <begin position="258"/>
        <end position="276"/>
    </location>
</feature>
<dbReference type="Gene3D" id="3.60.20.40">
    <property type="match status" value="1"/>
</dbReference>
<evidence type="ECO:0000313" key="6">
    <source>
        <dbReference type="Proteomes" id="UP001054902"/>
    </source>
</evidence>
<gene>
    <name evidence="5" type="ORF">CTEN210_00402</name>
</gene>
<keyword evidence="4" id="KW-0812">Transmembrane</keyword>
<feature type="compositionally biased region" description="Acidic residues" evidence="3">
    <location>
        <begin position="10"/>
        <end position="31"/>
    </location>
</feature>
<feature type="region of interest" description="Disordered" evidence="3">
    <location>
        <begin position="295"/>
        <end position="328"/>
    </location>
</feature>
<protein>
    <recommendedName>
        <fullName evidence="7">Gamma-glutamyltransferase</fullName>
    </recommendedName>
</protein>
<evidence type="ECO:0000256" key="1">
    <source>
        <dbReference type="PIRSR" id="PIRSR600101-1"/>
    </source>
</evidence>
<feature type="region of interest" description="Disordered" evidence="3">
    <location>
        <begin position="1"/>
        <end position="32"/>
    </location>
</feature>
<comment type="caution">
    <text evidence="5">The sequence shown here is derived from an EMBL/GenBank/DDBJ whole genome shotgun (WGS) entry which is preliminary data.</text>
</comment>
<sequence length="977" mass="107755">MDLDERYYSDDEYDDEDDALSFDEEDQEEFQAIDPHLTITASSSTILARNVNPFPRHSSERSTGSFNSYSSMSDLPPRHRNRLPSASSQVSATPPVQPTPTSAQGGLDTINSFRATTPTQSNASTPNASPTITQTTPRMSNSSGIRPKEPEPPIQVVQKNHRRTQSYTHVHTQKDTQPQLQPELQKQIASISYQQNHSVDRYSIFQNSNGDYEDQGYKWSYVDGCDSSSLSDDVHTPGSIKSLKRKHRRKKLKEEKASLGRLLILLGVAFSLVFIAHHNYVMSDDYDEYGQLKNTTTSASSSSDPWLQDNSTQKDASEGGIYHSPPAMPMDRAAIDDLRQKSSISGVYNGAVSADDARCSEMGMKVMRDQNGNAMDAAVTTAFCLGLVNPASSGIGGGGFILVHSQPRKTPLNETRPQTPFEDQRLKKDDDLLDSQGKRMEVIDCREAAPSKATYDMFESITKGDSTIGPLAIAVPGELRGLELAHMRYGSLSWEKVLAPVIELAQKGVIVSDTLAKEIHDNKEFIHMYEALRNALTRNNTGFMNDYLVAGDVMKRPLYTATLKNIAENGADYIYDDVTASNIAQQIQNFGGIITSQDIQNYKPILRDAIVTKVDGMTIASVPPPSSGGAVIVGALRFLSGYSNPYATFANTLSVHRFVEALKHVFAIRMSLSDPAFYSNVTATAVKDLTSGLFMEELRQSTLDDNILPLNKYGGKWALISVADDQGNAKDAHEGDRRRNLRNQNTEHDKRKQNRRRRTMGFNYLEDHGTSHLNVVDKDRNAVSITTSVNYYFGSTYACPSTGIIFNNVMDDFSTPGRTNTYGLHPAESNYIAPGKRPLSSMSPTMIFDSSGTSNELGNLMLVVGASGGPKIISAVLQIILNHLYRGLPLFESVVQARVHNQLLYHGSSGTSYESSTLLDGHMIETCNQTRNALRKRHHKLYPIDYTGTCQAISVDVDTNELTATSDPRKNGKSSGY</sequence>